<keyword evidence="3" id="KW-1185">Reference proteome</keyword>
<organism evidence="2 3">
    <name type="scientific">Eumeta variegata</name>
    <name type="common">Bagworm moth</name>
    <name type="synonym">Eumeta japonica</name>
    <dbReference type="NCBI Taxonomy" id="151549"/>
    <lineage>
        <taxon>Eukaryota</taxon>
        <taxon>Metazoa</taxon>
        <taxon>Ecdysozoa</taxon>
        <taxon>Arthropoda</taxon>
        <taxon>Hexapoda</taxon>
        <taxon>Insecta</taxon>
        <taxon>Pterygota</taxon>
        <taxon>Neoptera</taxon>
        <taxon>Endopterygota</taxon>
        <taxon>Lepidoptera</taxon>
        <taxon>Glossata</taxon>
        <taxon>Ditrysia</taxon>
        <taxon>Tineoidea</taxon>
        <taxon>Psychidae</taxon>
        <taxon>Oiketicinae</taxon>
        <taxon>Eumeta</taxon>
    </lineage>
</organism>
<protein>
    <submittedName>
        <fullName evidence="2">Uncharacterized protein</fullName>
    </submittedName>
</protein>
<evidence type="ECO:0000256" key="1">
    <source>
        <dbReference type="SAM" id="MobiDB-lite"/>
    </source>
</evidence>
<feature type="region of interest" description="Disordered" evidence="1">
    <location>
        <begin position="17"/>
        <end position="36"/>
    </location>
</feature>
<dbReference type="AlphaFoldDB" id="A0A4C1X9U5"/>
<dbReference type="EMBL" id="BGZK01000791">
    <property type="protein sequence ID" value="GBP60581.1"/>
    <property type="molecule type" value="Genomic_DNA"/>
</dbReference>
<gene>
    <name evidence="2" type="ORF">EVAR_50945_1</name>
</gene>
<dbReference type="Proteomes" id="UP000299102">
    <property type="component" value="Unassembled WGS sequence"/>
</dbReference>
<proteinExistence type="predicted"/>
<evidence type="ECO:0000313" key="3">
    <source>
        <dbReference type="Proteomes" id="UP000299102"/>
    </source>
</evidence>
<evidence type="ECO:0000313" key="2">
    <source>
        <dbReference type="EMBL" id="GBP60581.1"/>
    </source>
</evidence>
<name>A0A4C1X9U5_EUMVA</name>
<comment type="caution">
    <text evidence="2">The sequence shown here is derived from an EMBL/GenBank/DDBJ whole genome shotgun (WGS) entry which is preliminary data.</text>
</comment>
<accession>A0A4C1X9U5</accession>
<sequence length="81" mass="8684">MRGRRAHGGLILGHAKDESIFGPQGTRSGLEKDTARVQVSAKQPRVTWCDAMLTKFQFGVGHSNRLAVHSLESALAPGSCP</sequence>
<reference evidence="2 3" key="1">
    <citation type="journal article" date="2019" name="Commun. Biol.">
        <title>The bagworm genome reveals a unique fibroin gene that provides high tensile strength.</title>
        <authorList>
            <person name="Kono N."/>
            <person name="Nakamura H."/>
            <person name="Ohtoshi R."/>
            <person name="Tomita M."/>
            <person name="Numata K."/>
            <person name="Arakawa K."/>
        </authorList>
    </citation>
    <scope>NUCLEOTIDE SEQUENCE [LARGE SCALE GENOMIC DNA]</scope>
</reference>